<organism evidence="1 2">
    <name type="scientific">Coprobacter fastidiosus</name>
    <dbReference type="NCBI Taxonomy" id="1099853"/>
    <lineage>
        <taxon>Bacteria</taxon>
        <taxon>Pseudomonadati</taxon>
        <taxon>Bacteroidota</taxon>
        <taxon>Bacteroidia</taxon>
        <taxon>Bacteroidales</taxon>
        <taxon>Barnesiellaceae</taxon>
        <taxon>Coprobacter</taxon>
    </lineage>
</organism>
<accession>A0A316RDV3</accession>
<sequence length="159" mass="18990">MNEKYHNNKDPYIQFLKNWLTQIMDENKTIFVDDYHIDEIVPSIPRKIWFNLGFKIYQEYRYFLENTCPQMDVMLCIDMGESKTKFSIPTFLDDHIIGNSDVPPSIYLFNKQNTNIIDTLKECILLPNLITDDTINVFYKEEYDDNFFATIFISDIIIK</sequence>
<evidence type="ECO:0000313" key="2">
    <source>
        <dbReference type="Proteomes" id="UP000262954"/>
    </source>
</evidence>
<proteinExistence type="predicted"/>
<protein>
    <submittedName>
        <fullName evidence="1">Uncharacterized protein</fullName>
    </submittedName>
</protein>
<dbReference type="RefSeq" id="WP_302546677.1">
    <property type="nucleotide sequence ID" value="NZ_CAUCAX010000043.1"/>
</dbReference>
<comment type="caution">
    <text evidence="1">The sequence shown here is derived from an EMBL/GenBank/DDBJ whole genome shotgun (WGS) entry which is preliminary data.</text>
</comment>
<dbReference type="AlphaFoldDB" id="A0A316RDV3"/>
<reference evidence="1 2" key="1">
    <citation type="journal article" date="2018" name="Nat. Biotechnol.">
        <title>A standardized bacterial taxonomy based on genome phylogeny substantially revises the tree of life.</title>
        <authorList>
            <person name="Parks D.H."/>
            <person name="Chuvochina M."/>
            <person name="Waite D.W."/>
            <person name="Rinke C."/>
            <person name="Skarshewski A."/>
            <person name="Chaumeil P.A."/>
            <person name="Hugenholtz P."/>
        </authorList>
    </citation>
    <scope>NUCLEOTIDE SEQUENCE [LARGE SCALE GENOMIC DNA]</scope>
    <source>
        <strain evidence="1">UBA11482</strain>
    </source>
</reference>
<name>A0A316RDV3_9BACT</name>
<dbReference type="Proteomes" id="UP000262954">
    <property type="component" value="Unassembled WGS sequence"/>
</dbReference>
<evidence type="ECO:0000313" key="1">
    <source>
        <dbReference type="EMBL" id="HBJ08491.1"/>
    </source>
</evidence>
<dbReference type="EMBL" id="DNWC01000076">
    <property type="protein sequence ID" value="HBJ08491.1"/>
    <property type="molecule type" value="Genomic_DNA"/>
</dbReference>
<gene>
    <name evidence="1" type="ORF">DDY73_05745</name>
</gene>